<organism evidence="2 3">
    <name type="scientific">Sedimentitalea arenosa</name>
    <dbReference type="NCBI Taxonomy" id="2798803"/>
    <lineage>
        <taxon>Bacteria</taxon>
        <taxon>Pseudomonadati</taxon>
        <taxon>Pseudomonadota</taxon>
        <taxon>Alphaproteobacteria</taxon>
        <taxon>Rhodobacterales</taxon>
        <taxon>Paracoccaceae</taxon>
        <taxon>Sedimentitalea</taxon>
    </lineage>
</organism>
<keyword evidence="1" id="KW-0812">Transmembrane</keyword>
<feature type="transmembrane region" description="Helical" evidence="1">
    <location>
        <begin position="167"/>
        <end position="185"/>
    </location>
</feature>
<comment type="caution">
    <text evidence="2">The sequence shown here is derived from an EMBL/GenBank/DDBJ whole genome shotgun (WGS) entry which is preliminary data.</text>
</comment>
<evidence type="ECO:0000256" key="1">
    <source>
        <dbReference type="SAM" id="Phobius"/>
    </source>
</evidence>
<dbReference type="EMBL" id="JAELVR010000016">
    <property type="protein sequence ID" value="MBJ6373587.1"/>
    <property type="molecule type" value="Genomic_DNA"/>
</dbReference>
<feature type="transmembrane region" description="Helical" evidence="1">
    <location>
        <begin position="24"/>
        <end position="45"/>
    </location>
</feature>
<feature type="transmembrane region" description="Helical" evidence="1">
    <location>
        <begin position="52"/>
        <end position="68"/>
    </location>
</feature>
<evidence type="ECO:0000313" key="3">
    <source>
        <dbReference type="Proteomes" id="UP000619079"/>
    </source>
</evidence>
<evidence type="ECO:0000313" key="2">
    <source>
        <dbReference type="EMBL" id="MBJ6373587.1"/>
    </source>
</evidence>
<feature type="transmembrane region" description="Helical" evidence="1">
    <location>
        <begin position="100"/>
        <end position="121"/>
    </location>
</feature>
<dbReference type="Proteomes" id="UP000619079">
    <property type="component" value="Unassembled WGS sequence"/>
</dbReference>
<proteinExistence type="predicted"/>
<gene>
    <name evidence="2" type="ORF">JF290_18870</name>
</gene>
<feature type="transmembrane region" description="Helical" evidence="1">
    <location>
        <begin position="128"/>
        <end position="147"/>
    </location>
</feature>
<dbReference type="AlphaFoldDB" id="A0A8J7IYP6"/>
<dbReference type="RefSeq" id="WP_199026462.1">
    <property type="nucleotide sequence ID" value="NZ_JAELVR010000016.1"/>
</dbReference>
<keyword evidence="1" id="KW-1133">Transmembrane helix</keyword>
<protein>
    <submittedName>
        <fullName evidence="2">Uncharacterized protein</fullName>
    </submittedName>
</protein>
<reference evidence="2" key="1">
    <citation type="submission" date="2020-12" db="EMBL/GenBank/DDBJ databases">
        <title>Sedimentitalea sp. nov., isolated from sand in Incheon.</title>
        <authorList>
            <person name="Kim W."/>
        </authorList>
    </citation>
    <scope>NUCLEOTIDE SEQUENCE</scope>
    <source>
        <strain evidence="2">CAU 1593</strain>
    </source>
</reference>
<accession>A0A8J7IYP6</accession>
<keyword evidence="1" id="KW-0472">Membrane</keyword>
<name>A0A8J7IYP6_9RHOB</name>
<sequence>MFGGWLPLPCITSAWSPRIGDPGVLGWLTVAVYGVTILLCILAALRSGEREQRVFCALLALVLFPLMINKQLDLQTGLTEVARCLAHAQGWYEMRGVVKLWFVAIFGTGLLAAVFLAFFALMPRMARVWPGFLGVACLAGFVLLRAAEIHAFSFDLNDLLYKYGINVALEFGGIALVAAHAIRVLRRSGGQAARSA</sequence>
<keyword evidence="3" id="KW-1185">Reference proteome</keyword>